<keyword evidence="1" id="KW-0175">Coiled coil</keyword>
<name>A0ABD1QG86_9LAMI</name>
<comment type="caution">
    <text evidence="2">The sequence shown here is derived from an EMBL/GenBank/DDBJ whole genome shotgun (WGS) entry which is preliminary data.</text>
</comment>
<reference evidence="3" key="1">
    <citation type="submission" date="2024-07" db="EMBL/GenBank/DDBJ databases">
        <title>Two chromosome-level genome assemblies of Korean endemic species Abeliophyllum distichum and Forsythia ovata (Oleaceae).</title>
        <authorList>
            <person name="Jang H."/>
        </authorList>
    </citation>
    <scope>NUCLEOTIDE SEQUENCE [LARGE SCALE GENOMIC DNA]</scope>
</reference>
<feature type="coiled-coil region" evidence="1">
    <location>
        <begin position="40"/>
        <end position="77"/>
    </location>
</feature>
<evidence type="ECO:0000313" key="3">
    <source>
        <dbReference type="Proteomes" id="UP001604336"/>
    </source>
</evidence>
<protein>
    <submittedName>
        <fullName evidence="2">Uncharacterized protein</fullName>
    </submittedName>
</protein>
<dbReference type="EMBL" id="JBFOLK010000011">
    <property type="protein sequence ID" value="KAL2474757.1"/>
    <property type="molecule type" value="Genomic_DNA"/>
</dbReference>
<evidence type="ECO:0000313" key="2">
    <source>
        <dbReference type="EMBL" id="KAL2474757.1"/>
    </source>
</evidence>
<dbReference type="Proteomes" id="UP001604336">
    <property type="component" value="Unassembled WGS sequence"/>
</dbReference>
<evidence type="ECO:0000256" key="1">
    <source>
        <dbReference type="SAM" id="Coils"/>
    </source>
</evidence>
<sequence length="195" mass="21755">MLTTVDSFWTHGWDDYSIKSSVGVKLSAVKALVARSLVSIKEAESSVQDLELNKTILNESKSNIRLLTDEKDKLKVNPAAAKRDVAKFSNRSDLAVQAQELDETAKHLGAESYDSKGENQQLGLEIGELKGENLKLKSETDEVVKAGVEEFRNQFEFTPDYENLQAFFVNFGARHVLSEVKELYPNLDLSTVEAD</sequence>
<proteinExistence type="predicted"/>
<organism evidence="2 3">
    <name type="scientific">Abeliophyllum distichum</name>
    <dbReference type="NCBI Taxonomy" id="126358"/>
    <lineage>
        <taxon>Eukaryota</taxon>
        <taxon>Viridiplantae</taxon>
        <taxon>Streptophyta</taxon>
        <taxon>Embryophyta</taxon>
        <taxon>Tracheophyta</taxon>
        <taxon>Spermatophyta</taxon>
        <taxon>Magnoliopsida</taxon>
        <taxon>eudicotyledons</taxon>
        <taxon>Gunneridae</taxon>
        <taxon>Pentapetalae</taxon>
        <taxon>asterids</taxon>
        <taxon>lamiids</taxon>
        <taxon>Lamiales</taxon>
        <taxon>Oleaceae</taxon>
        <taxon>Forsythieae</taxon>
        <taxon>Abeliophyllum</taxon>
    </lineage>
</organism>
<keyword evidence="3" id="KW-1185">Reference proteome</keyword>
<accession>A0ABD1QG86</accession>
<dbReference type="AlphaFoldDB" id="A0ABD1QG86"/>
<gene>
    <name evidence="2" type="ORF">Adt_35493</name>
</gene>